<protein>
    <submittedName>
        <fullName evidence="1">Uncharacterized protein</fullName>
    </submittedName>
</protein>
<comment type="caution">
    <text evidence="1">The sequence shown here is derived from an EMBL/GenBank/DDBJ whole genome shotgun (WGS) entry which is preliminary data.</text>
</comment>
<gene>
    <name evidence="1" type="ORF">CEXT_385771</name>
</gene>
<keyword evidence="2" id="KW-1185">Reference proteome</keyword>
<evidence type="ECO:0000313" key="1">
    <source>
        <dbReference type="EMBL" id="GIY80000.1"/>
    </source>
</evidence>
<name>A0AAV4WD54_CAEEX</name>
<accession>A0AAV4WD54</accession>
<reference evidence="1 2" key="1">
    <citation type="submission" date="2021-06" db="EMBL/GenBank/DDBJ databases">
        <title>Caerostris extrusa draft genome.</title>
        <authorList>
            <person name="Kono N."/>
            <person name="Arakawa K."/>
        </authorList>
    </citation>
    <scope>NUCLEOTIDE SEQUENCE [LARGE SCALE GENOMIC DNA]</scope>
</reference>
<dbReference type="EMBL" id="BPLR01015952">
    <property type="protein sequence ID" value="GIY80000.1"/>
    <property type="molecule type" value="Genomic_DNA"/>
</dbReference>
<dbReference type="Proteomes" id="UP001054945">
    <property type="component" value="Unassembled WGS sequence"/>
</dbReference>
<sequence>MLILSLPAFSPLPSNTSRECNYRKPFGPLQNFCLSHQIPNELETLWGGDGQNFKGWCPTLHNKEVAGLSHPVANDLGWTAI</sequence>
<evidence type="ECO:0000313" key="2">
    <source>
        <dbReference type="Proteomes" id="UP001054945"/>
    </source>
</evidence>
<proteinExistence type="predicted"/>
<dbReference type="AlphaFoldDB" id="A0AAV4WD54"/>
<organism evidence="1 2">
    <name type="scientific">Caerostris extrusa</name>
    <name type="common">Bark spider</name>
    <name type="synonym">Caerostris bankana</name>
    <dbReference type="NCBI Taxonomy" id="172846"/>
    <lineage>
        <taxon>Eukaryota</taxon>
        <taxon>Metazoa</taxon>
        <taxon>Ecdysozoa</taxon>
        <taxon>Arthropoda</taxon>
        <taxon>Chelicerata</taxon>
        <taxon>Arachnida</taxon>
        <taxon>Araneae</taxon>
        <taxon>Araneomorphae</taxon>
        <taxon>Entelegynae</taxon>
        <taxon>Araneoidea</taxon>
        <taxon>Araneidae</taxon>
        <taxon>Caerostris</taxon>
    </lineage>
</organism>